<keyword evidence="2" id="KW-0479">Metal-binding</keyword>
<dbReference type="Gene3D" id="3.40.720.10">
    <property type="entry name" value="Alkaline Phosphatase, subunit A"/>
    <property type="match status" value="1"/>
</dbReference>
<name>A0A927IQV2_9HYPH</name>
<dbReference type="SUPFAM" id="SSF53649">
    <property type="entry name" value="Alkaline phosphatase-like"/>
    <property type="match status" value="1"/>
</dbReference>
<evidence type="ECO:0000256" key="2">
    <source>
        <dbReference type="ARBA" id="ARBA00022723"/>
    </source>
</evidence>
<organism evidence="5 6">
    <name type="scientific">Devosia oryzisoli</name>
    <dbReference type="NCBI Taxonomy" id="2774138"/>
    <lineage>
        <taxon>Bacteria</taxon>
        <taxon>Pseudomonadati</taxon>
        <taxon>Pseudomonadota</taxon>
        <taxon>Alphaproteobacteria</taxon>
        <taxon>Hyphomicrobiales</taxon>
        <taxon>Devosiaceae</taxon>
        <taxon>Devosia</taxon>
    </lineage>
</organism>
<keyword evidence="3 5" id="KW-0378">Hydrolase</keyword>
<proteinExistence type="inferred from homology"/>
<evidence type="ECO:0000313" key="5">
    <source>
        <dbReference type="EMBL" id="MBD8066030.1"/>
    </source>
</evidence>
<dbReference type="Pfam" id="PF00884">
    <property type="entry name" value="Sulfatase"/>
    <property type="match status" value="1"/>
</dbReference>
<dbReference type="AlphaFoldDB" id="A0A927IQV2"/>
<gene>
    <name evidence="5" type="ORF">IC608_11155</name>
</gene>
<dbReference type="PANTHER" id="PTHR45953">
    <property type="entry name" value="IDURONATE 2-SULFATASE"/>
    <property type="match status" value="1"/>
</dbReference>
<dbReference type="EMBL" id="JACYFU010000002">
    <property type="protein sequence ID" value="MBD8066030.1"/>
    <property type="molecule type" value="Genomic_DNA"/>
</dbReference>
<evidence type="ECO:0000259" key="4">
    <source>
        <dbReference type="Pfam" id="PF00884"/>
    </source>
</evidence>
<dbReference type="GO" id="GO:0008484">
    <property type="term" value="F:sulfuric ester hydrolase activity"/>
    <property type="evidence" value="ECO:0007669"/>
    <property type="project" value="TreeGrafter"/>
</dbReference>
<dbReference type="RefSeq" id="WP_191775306.1">
    <property type="nucleotide sequence ID" value="NZ_JACYFU010000002.1"/>
</dbReference>
<accession>A0A927IQV2</accession>
<dbReference type="InterPro" id="IPR024607">
    <property type="entry name" value="Sulfatase_CS"/>
</dbReference>
<evidence type="ECO:0000313" key="6">
    <source>
        <dbReference type="Proteomes" id="UP000654108"/>
    </source>
</evidence>
<feature type="domain" description="Sulfatase N-terminal" evidence="4">
    <location>
        <begin position="4"/>
        <end position="369"/>
    </location>
</feature>
<dbReference type="GO" id="GO:0005737">
    <property type="term" value="C:cytoplasm"/>
    <property type="evidence" value="ECO:0007669"/>
    <property type="project" value="TreeGrafter"/>
</dbReference>
<keyword evidence="6" id="KW-1185">Reference proteome</keyword>
<evidence type="ECO:0000256" key="3">
    <source>
        <dbReference type="ARBA" id="ARBA00022801"/>
    </source>
</evidence>
<comment type="caution">
    <text evidence="5">The sequence shown here is derived from an EMBL/GenBank/DDBJ whole genome shotgun (WGS) entry which is preliminary data.</text>
</comment>
<sequence>MAQPNILWICTDQQRWDTLGVTGNRHVRTPVLDKLFADAAWFSGAYCQSPVCTPSRASFLTGRYPRTTRTRQNGQDMPPDEMLVTRLLADNGYTCGLSGKLHISAANPSVAPVSEPRINDGYTAFHWSHHPGHYGSAQNWPLNEYNLWLLERGADYTADPYRGSKYVKAGPEAQNHQTTWCADKAINFVKAHQGAGRPWLFSVNFFDPHHPFDPPAEYLDRYLDRLDEIELPNYRPGELEDKPAFQKIDHEGAYGGNAGMSYDEMTDHDHRLVRAAYFAMCDLIDDQVGRMFEALRETGQLDNTIVIFMSDHGELLGDHGVYLKGPFFYEPSVHVPLAISWPGHIPARRIDGLVELVDIAPTLLEAAGVEIWPGMQGRSLWPLLTGQETQTGVEDVYCEYYNAMPWHREPHLPFATMLRTETMKLVVSHGDRRGELYDLLADPGETTNLWDDPDHLAEKAELLQRLCDRMAFTVDPLPLRRAPW</sequence>
<dbReference type="GO" id="GO:0046872">
    <property type="term" value="F:metal ion binding"/>
    <property type="evidence" value="ECO:0007669"/>
    <property type="project" value="UniProtKB-KW"/>
</dbReference>
<dbReference type="InterPro" id="IPR017850">
    <property type="entry name" value="Alkaline_phosphatase_core_sf"/>
</dbReference>
<comment type="similarity">
    <text evidence="1">Belongs to the sulfatase family.</text>
</comment>
<protein>
    <submittedName>
        <fullName evidence="5">Sulfatase-like hydrolase/transferase</fullName>
    </submittedName>
</protein>
<dbReference type="InterPro" id="IPR000917">
    <property type="entry name" value="Sulfatase_N"/>
</dbReference>
<reference evidence="5" key="1">
    <citation type="submission" date="2020-09" db="EMBL/GenBank/DDBJ databases">
        <title>Genome seq and assembly of Devosia sp.</title>
        <authorList>
            <person name="Chhetri G."/>
        </authorList>
    </citation>
    <scope>NUCLEOTIDE SEQUENCE</scope>
    <source>
        <strain evidence="5">PTR5</strain>
    </source>
</reference>
<evidence type="ECO:0000256" key="1">
    <source>
        <dbReference type="ARBA" id="ARBA00008779"/>
    </source>
</evidence>
<dbReference type="PROSITE" id="PS00523">
    <property type="entry name" value="SULFATASE_1"/>
    <property type="match status" value="1"/>
</dbReference>
<dbReference type="PANTHER" id="PTHR45953:SF1">
    <property type="entry name" value="IDURONATE 2-SULFATASE"/>
    <property type="match status" value="1"/>
</dbReference>
<dbReference type="Proteomes" id="UP000654108">
    <property type="component" value="Unassembled WGS sequence"/>
</dbReference>